<dbReference type="OrthoDB" id="27483at2759"/>
<dbReference type="InterPro" id="IPR044862">
    <property type="entry name" value="Pro_4_hyd_alph_FE2OG_OXY"/>
</dbReference>
<reference evidence="3" key="1">
    <citation type="submission" date="2022-10" db="EMBL/GenBank/DDBJ databases">
        <title>Tapping the CABI collections for fungal endophytes: first genome assemblies for Collariella, Neodidymelliopsis, Ascochyta clinopodiicola, Didymella pomorum, Didymosphaeria variabile, Neocosmospora piperis and Neocucurbitaria cava.</title>
        <authorList>
            <person name="Hill R."/>
        </authorList>
    </citation>
    <scope>NUCLEOTIDE SEQUENCE</scope>
    <source>
        <strain evidence="3">IMI 356814</strain>
    </source>
</reference>
<evidence type="ECO:0000256" key="1">
    <source>
        <dbReference type="SAM" id="MobiDB-lite"/>
    </source>
</evidence>
<dbReference type="PANTHER" id="PTHR33099">
    <property type="entry name" value="FE2OG DIOXYGENASE DOMAIN-CONTAINING PROTEIN"/>
    <property type="match status" value="1"/>
</dbReference>
<name>A0A9W8Y0J6_9PLEO</name>
<feature type="compositionally biased region" description="Polar residues" evidence="1">
    <location>
        <begin position="919"/>
        <end position="936"/>
    </location>
</feature>
<dbReference type="Proteomes" id="UP001140560">
    <property type="component" value="Unassembled WGS sequence"/>
</dbReference>
<evidence type="ECO:0000259" key="2">
    <source>
        <dbReference type="Pfam" id="PF13640"/>
    </source>
</evidence>
<proteinExistence type="predicted"/>
<accession>A0A9W8Y0J6</accession>
<feature type="domain" description="Prolyl 4-hydroxylase alpha subunit Fe(2+) 2OG dioxygenase" evidence="2">
    <location>
        <begin position="169"/>
        <end position="256"/>
    </location>
</feature>
<dbReference type="EMBL" id="JAPEUY010000017">
    <property type="protein sequence ID" value="KAJ4364668.1"/>
    <property type="molecule type" value="Genomic_DNA"/>
</dbReference>
<sequence length="957" mass="107496">MCASYLYKETTMDDFQPNSVDLNKFIGVHEDKNEYSEDEGDDADLYQSEDEFMTRLQECLDDVHYQGTFSACQKLSVYPNPGLQVKEVGTIGLPLSARDAQAVASVCKQSPFGKGDETVIDETVRKTWELDTTEFVCRNPAWMTYLNTLTQQAIQDLGVQVPASAQPYKLLLYEEGAFFKPHRDTEKVPGMFGTLVVCLLSEHTGGEVLLVHGRKQRTIETATESAFGLSALAWYSDVQHEIKPVTSGYRLVITYNLVQDQALPRQTAAALDASYAKLEKLLHYTEASLSLGNLKAQDAAKARYLEHLCVKNGVYWFLAQMTRNAQEDYFEEDTTEEIQLGETFTPTGKHISSKLTDIDPVHILADVDDLYGGRSADSEDEGEYTGNENMPSAYRYHNTVVVLVRKEHAIGRFSDGHQHSAVSLTALFELIKDDPHCSVHQRHNAVTTVLRRSLEKITLKNRSDHLRYHWTTYSVDGTNPHEERAEWAKLFETVSDYCDTLELHSVIGEILQGALVDRDWAKSKELVALIARQVAKETTAGKQNAWSHWLSAPLPPVPSFSHVNERHKTFEAVGKTLPPTCVVAFNKWKSAQLKELLQTVKSYSREDAEPLLELMPNIVPETYFGMQDPQQGGISRFLYLLGTTTVHDVITCENIVKPTYQHLLQASLPSLKLSLEELSKDPNEHYGSRPLHVGTSTVEFLEIIDRCMKLGLEAKAHNLLREGLPKLPAPEFSFWSKWQRVYVFNREMVDLLQSHNNAQLNSAASPFITNILRTSSSFLASSLPKEPGDWARPHVRRDSCGCDPCRAVQAFLMNPTQSIGRFSYAEKIRSHLKYSFDDGHDFIFDTEKGKSPYTLVIRKTNRQYIRLLQQWKSDVNSMRIQLNAMRTQFMRNLLGGDVLQVAGLDDALVAGGAPEGVGANSSQPLQPSSASTQNRAPLTPAVGTKRKASYIVDLTED</sequence>
<organism evidence="3 4">
    <name type="scientific">Neocucurbitaria cava</name>
    <dbReference type="NCBI Taxonomy" id="798079"/>
    <lineage>
        <taxon>Eukaryota</taxon>
        <taxon>Fungi</taxon>
        <taxon>Dikarya</taxon>
        <taxon>Ascomycota</taxon>
        <taxon>Pezizomycotina</taxon>
        <taxon>Dothideomycetes</taxon>
        <taxon>Pleosporomycetidae</taxon>
        <taxon>Pleosporales</taxon>
        <taxon>Pleosporineae</taxon>
        <taxon>Cucurbitariaceae</taxon>
        <taxon>Neocucurbitaria</taxon>
    </lineage>
</organism>
<protein>
    <recommendedName>
        <fullName evidence="2">Prolyl 4-hydroxylase alpha subunit Fe(2+) 2OG dioxygenase domain-containing protein</fullName>
    </recommendedName>
</protein>
<dbReference type="PANTHER" id="PTHR33099:SF7">
    <property type="entry name" value="MYND-TYPE DOMAIN-CONTAINING PROTEIN"/>
    <property type="match status" value="1"/>
</dbReference>
<keyword evidence="4" id="KW-1185">Reference proteome</keyword>
<dbReference type="Gene3D" id="2.60.120.620">
    <property type="entry name" value="q2cbj1_9rhob like domain"/>
    <property type="match status" value="1"/>
</dbReference>
<evidence type="ECO:0000313" key="4">
    <source>
        <dbReference type="Proteomes" id="UP001140560"/>
    </source>
</evidence>
<feature type="region of interest" description="Disordered" evidence="1">
    <location>
        <begin position="915"/>
        <end position="942"/>
    </location>
</feature>
<dbReference type="Pfam" id="PF13640">
    <property type="entry name" value="2OG-FeII_Oxy_3"/>
    <property type="match status" value="1"/>
</dbReference>
<gene>
    <name evidence="3" type="ORF">N0V83_009265</name>
</gene>
<evidence type="ECO:0000313" key="3">
    <source>
        <dbReference type="EMBL" id="KAJ4364668.1"/>
    </source>
</evidence>
<dbReference type="AlphaFoldDB" id="A0A9W8Y0J6"/>
<comment type="caution">
    <text evidence="3">The sequence shown here is derived from an EMBL/GenBank/DDBJ whole genome shotgun (WGS) entry which is preliminary data.</text>
</comment>